<evidence type="ECO:0000256" key="2">
    <source>
        <dbReference type="ARBA" id="ARBA00023002"/>
    </source>
</evidence>
<dbReference type="KEGG" id="rhs:A3Q41_01209"/>
<dbReference type="InterPro" id="IPR057326">
    <property type="entry name" value="KR_dom"/>
</dbReference>
<evidence type="ECO:0000313" key="6">
    <source>
        <dbReference type="Proteomes" id="UP000076038"/>
    </source>
</evidence>
<feature type="domain" description="Ketoreductase" evidence="4">
    <location>
        <begin position="10"/>
        <end position="177"/>
    </location>
</feature>
<dbReference type="Pfam" id="PF00106">
    <property type="entry name" value="adh_short"/>
    <property type="match status" value="1"/>
</dbReference>
<proteinExistence type="inferred from homology"/>
<dbReference type="PRINTS" id="PR00080">
    <property type="entry name" value="SDRFAMILY"/>
</dbReference>
<protein>
    <submittedName>
        <fullName evidence="5">Putative oxidoreductase EphD</fullName>
        <ecNumber evidence="5">1.-.-.-</ecNumber>
    </submittedName>
</protein>
<gene>
    <name evidence="5" type="primary">ephD_3</name>
    <name evidence="5" type="ORF">A3Q41_01209</name>
</gene>
<accession>A0A143QHL3</accession>
<dbReference type="PRINTS" id="PR00081">
    <property type="entry name" value="GDHRDH"/>
</dbReference>
<keyword evidence="2 5" id="KW-0560">Oxidoreductase</keyword>
<dbReference type="RefSeq" id="WP_048317059.1">
    <property type="nucleotide sequence ID" value="NZ_CP015220.1"/>
</dbReference>
<dbReference type="InterPro" id="IPR002347">
    <property type="entry name" value="SDR_fam"/>
</dbReference>
<evidence type="ECO:0000256" key="3">
    <source>
        <dbReference type="RuleBase" id="RU000363"/>
    </source>
</evidence>
<dbReference type="Proteomes" id="UP000076038">
    <property type="component" value="Chromosome"/>
</dbReference>
<dbReference type="GO" id="GO:0050664">
    <property type="term" value="F:oxidoreductase activity, acting on NAD(P)H, oxygen as acceptor"/>
    <property type="evidence" value="ECO:0007669"/>
    <property type="project" value="TreeGrafter"/>
</dbReference>
<sequence length="277" mass="29056">MKNHMDLTGKVALVTGGARGIGAATVAKLVTAGASVAVVDLHFPTDAAGAARVLLLTGDVTDPEAMTECVQATVRAFGGIDIVIANAGITPPPATIRTVDRAVFDSVMAVNFGGVLTIVRAAADEIVTSGGHILLVSSCAAFTPGMGGSAYMVSKAAVEQLGRALRIELAAVGASAGLAYFGVVDTDLARHTLDNDPMGQRIGAFLPWPLSRRLPSPRAADLLVDAVRTRRARLIAPAVWAPYFWFRGILNPILEWKLLRDTAVGDIIRDLEHSRAR</sequence>
<dbReference type="PANTHER" id="PTHR43008:SF4">
    <property type="entry name" value="CHAIN DEHYDROGENASE, PUTATIVE (AFU_ORTHOLOGUE AFUA_4G08710)-RELATED"/>
    <property type="match status" value="1"/>
</dbReference>
<dbReference type="EMBL" id="CP015220">
    <property type="protein sequence ID" value="AMY22520.1"/>
    <property type="molecule type" value="Genomic_DNA"/>
</dbReference>
<reference evidence="5 6" key="1">
    <citation type="journal article" date="2016" name="Genome Announc.">
        <title>Complete Genome and Plasmid Sequences for Rhodococcus fascians D188 and Draft Sequences for Rhodococcus Isolates PBTS 1 and PBTS 2.</title>
        <authorList>
            <person name="Stamler R.A."/>
            <person name="Vereecke D."/>
            <person name="Zhang Y."/>
            <person name="Schilkey F."/>
            <person name="Devitt N."/>
            <person name="Randall J.J."/>
        </authorList>
    </citation>
    <scope>NUCLEOTIDE SEQUENCE [LARGE SCALE GENOMIC DNA]</scope>
    <source>
        <strain evidence="5 6">PBTS2</strain>
    </source>
</reference>
<dbReference type="SMART" id="SM00822">
    <property type="entry name" value="PKS_KR"/>
    <property type="match status" value="1"/>
</dbReference>
<dbReference type="PATRIC" id="fig|1653479.3.peg.1225"/>
<dbReference type="SUPFAM" id="SSF51735">
    <property type="entry name" value="NAD(P)-binding Rossmann-fold domains"/>
    <property type="match status" value="1"/>
</dbReference>
<evidence type="ECO:0000259" key="4">
    <source>
        <dbReference type="SMART" id="SM00822"/>
    </source>
</evidence>
<comment type="similarity">
    <text evidence="1 3">Belongs to the short-chain dehydrogenases/reductases (SDR) family.</text>
</comment>
<reference evidence="6" key="2">
    <citation type="submission" date="2016-04" db="EMBL/GenBank/DDBJ databases">
        <title>Complete Genome and Plasmid Sequences for Rhodococcus fascians D188 and Draft Sequences for Rhodococcus spp. Isolates PBTS 1 and PBTS 2.</title>
        <authorList>
            <person name="Stamer R."/>
            <person name="Vereecke D."/>
            <person name="Zhang Y."/>
            <person name="Schilkey F."/>
            <person name="Devitt N."/>
            <person name="Randall J."/>
        </authorList>
    </citation>
    <scope>NUCLEOTIDE SEQUENCE [LARGE SCALE GENOMIC DNA]</scope>
    <source>
        <strain evidence="6">PBTS2</strain>
    </source>
</reference>
<dbReference type="EC" id="1.-.-.-" evidence="5"/>
<dbReference type="AlphaFoldDB" id="A0A143QHL3"/>
<dbReference type="PANTHER" id="PTHR43008">
    <property type="entry name" value="BENZIL REDUCTASE"/>
    <property type="match status" value="1"/>
</dbReference>
<keyword evidence="6" id="KW-1185">Reference proteome</keyword>
<dbReference type="InterPro" id="IPR036291">
    <property type="entry name" value="NAD(P)-bd_dom_sf"/>
</dbReference>
<name>A0A143QHL3_RHOFA</name>
<dbReference type="CDD" id="cd05233">
    <property type="entry name" value="SDR_c"/>
    <property type="match status" value="1"/>
</dbReference>
<dbReference type="OrthoDB" id="3743899at2"/>
<evidence type="ECO:0000313" key="5">
    <source>
        <dbReference type="EMBL" id="AMY22520.1"/>
    </source>
</evidence>
<evidence type="ECO:0000256" key="1">
    <source>
        <dbReference type="ARBA" id="ARBA00006484"/>
    </source>
</evidence>
<organism evidence="5 6">
    <name type="scientific">Rhodococcoides fascians</name>
    <name type="common">Rhodococcus fascians</name>
    <dbReference type="NCBI Taxonomy" id="1828"/>
    <lineage>
        <taxon>Bacteria</taxon>
        <taxon>Bacillati</taxon>
        <taxon>Actinomycetota</taxon>
        <taxon>Actinomycetes</taxon>
        <taxon>Mycobacteriales</taxon>
        <taxon>Nocardiaceae</taxon>
        <taxon>Rhodococcoides</taxon>
    </lineage>
</organism>
<dbReference type="Gene3D" id="3.40.50.720">
    <property type="entry name" value="NAD(P)-binding Rossmann-like Domain"/>
    <property type="match status" value="1"/>
</dbReference>